<dbReference type="RefSeq" id="WP_017741279.1">
    <property type="nucleotide sequence ID" value="NZ_KQ976354.1"/>
</dbReference>
<evidence type="ECO:0000313" key="4">
    <source>
        <dbReference type="EMBL" id="KYC43992.1"/>
    </source>
</evidence>
<name>A0A139XH99_9CYAN</name>
<dbReference type="STRING" id="128403.WA1_02270"/>
<dbReference type="CDD" id="cd03801">
    <property type="entry name" value="GT4_PimA-like"/>
    <property type="match status" value="1"/>
</dbReference>
<dbReference type="Proteomes" id="UP000076925">
    <property type="component" value="Unassembled WGS sequence"/>
</dbReference>
<dbReference type="GO" id="GO:0016757">
    <property type="term" value="F:glycosyltransferase activity"/>
    <property type="evidence" value="ECO:0007669"/>
    <property type="project" value="InterPro"/>
</dbReference>
<comment type="caution">
    <text evidence="4">The sequence shown here is derived from an EMBL/GenBank/DDBJ whole genome shotgun (WGS) entry which is preliminary data.</text>
</comment>
<keyword evidence="4" id="KW-0808">Transferase</keyword>
<evidence type="ECO:0000259" key="2">
    <source>
        <dbReference type="Pfam" id="PF00534"/>
    </source>
</evidence>
<dbReference type="Pfam" id="PF13439">
    <property type="entry name" value="Glyco_transf_4"/>
    <property type="match status" value="1"/>
</dbReference>
<dbReference type="PANTHER" id="PTHR45947">
    <property type="entry name" value="SULFOQUINOVOSYL TRANSFERASE SQD2"/>
    <property type="match status" value="1"/>
</dbReference>
<sequence length="408" mass="45420">MNIKSKHILVVTSVYPMTVDGNHGAFIREAILRLQPTEAKFTVFAPAYEACQSHILDGIKIYRFRYCPKRFENLVRDGAPTKLQRQPLYLLAAALYIFLGTLQLFWVCRKEKPDLLQIHWPFPHGLMALPTRVLLGIPMVFSFHGSELMLMNKFSFVAHILRWLLPMAKGVTANSSFTCGLIRKLYDKPVTVIPYGLTIEAKHNKARSPQEVPTLLFVGRLDERKGLRYLLEALPLVLAQRSVRLRVVGKGILEQEIKSQCHTLELDNVVHFLGFVSKEELAEEYAGCDIFILPAIVDSKGDTEGLGIVAIEALAHQKPVIASAVGGITDVIQSGVTGLLVPEKAPEALAQAILTLLSDPIKAAEMGEKGLADVQARFSWSRIILMWQQVFATALDSCLSKQTPEKIV</sequence>
<dbReference type="EMBL" id="ANNX02000012">
    <property type="protein sequence ID" value="KYC43992.1"/>
    <property type="molecule type" value="Genomic_DNA"/>
</dbReference>
<dbReference type="InterPro" id="IPR001296">
    <property type="entry name" value="Glyco_trans_1"/>
</dbReference>
<keyword evidence="5" id="KW-1185">Reference proteome</keyword>
<feature type="transmembrane region" description="Helical" evidence="1">
    <location>
        <begin position="88"/>
        <end position="106"/>
    </location>
</feature>
<dbReference type="PANTHER" id="PTHR45947:SF3">
    <property type="entry name" value="SULFOQUINOVOSYL TRANSFERASE SQD2"/>
    <property type="match status" value="1"/>
</dbReference>
<accession>A0A139XH99</accession>
<feature type="domain" description="Glycosyltransferase subfamily 4-like N-terminal" evidence="3">
    <location>
        <begin position="78"/>
        <end position="197"/>
    </location>
</feature>
<gene>
    <name evidence="4" type="ORF">WA1_02270</name>
</gene>
<organism evidence="4 5">
    <name type="scientific">Scytonema hofmannii PCC 7110</name>
    <dbReference type="NCBI Taxonomy" id="128403"/>
    <lineage>
        <taxon>Bacteria</taxon>
        <taxon>Bacillati</taxon>
        <taxon>Cyanobacteriota</taxon>
        <taxon>Cyanophyceae</taxon>
        <taxon>Nostocales</taxon>
        <taxon>Scytonemataceae</taxon>
        <taxon>Scytonema</taxon>
    </lineage>
</organism>
<dbReference type="AlphaFoldDB" id="A0A139XH99"/>
<reference evidence="4 5" key="1">
    <citation type="journal article" date="2013" name="Genome Biol. Evol.">
        <title>Genomes of Stigonematalean cyanobacteria (subsection V) and the evolution of oxygenic photosynthesis from prokaryotes to plastids.</title>
        <authorList>
            <person name="Dagan T."/>
            <person name="Roettger M."/>
            <person name="Stucken K."/>
            <person name="Landan G."/>
            <person name="Koch R."/>
            <person name="Major P."/>
            <person name="Gould S.B."/>
            <person name="Goremykin V.V."/>
            <person name="Rippka R."/>
            <person name="Tandeau de Marsac N."/>
            <person name="Gugger M."/>
            <person name="Lockhart P.J."/>
            <person name="Allen J.F."/>
            <person name="Brune I."/>
            <person name="Maus I."/>
            <person name="Puhler A."/>
            <person name="Martin W.F."/>
        </authorList>
    </citation>
    <scope>NUCLEOTIDE SEQUENCE [LARGE SCALE GENOMIC DNA]</scope>
    <source>
        <strain evidence="4 5">PCC 7110</strain>
    </source>
</reference>
<dbReference type="OrthoDB" id="73743at2"/>
<proteinExistence type="predicted"/>
<evidence type="ECO:0000313" key="5">
    <source>
        <dbReference type="Proteomes" id="UP000076925"/>
    </source>
</evidence>
<dbReference type="Pfam" id="PF00534">
    <property type="entry name" value="Glycos_transf_1"/>
    <property type="match status" value="1"/>
</dbReference>
<protein>
    <submittedName>
        <fullName evidence="4">Group 1 glycosyl transferase</fullName>
    </submittedName>
</protein>
<evidence type="ECO:0000259" key="3">
    <source>
        <dbReference type="Pfam" id="PF13439"/>
    </source>
</evidence>
<keyword evidence="1" id="KW-1133">Transmembrane helix</keyword>
<dbReference type="InterPro" id="IPR028098">
    <property type="entry name" value="Glyco_trans_4-like_N"/>
</dbReference>
<dbReference type="SUPFAM" id="SSF53756">
    <property type="entry name" value="UDP-Glycosyltransferase/glycogen phosphorylase"/>
    <property type="match status" value="1"/>
</dbReference>
<evidence type="ECO:0000256" key="1">
    <source>
        <dbReference type="SAM" id="Phobius"/>
    </source>
</evidence>
<feature type="domain" description="Glycosyl transferase family 1" evidence="2">
    <location>
        <begin position="200"/>
        <end position="370"/>
    </location>
</feature>
<keyword evidence="1" id="KW-0812">Transmembrane</keyword>
<keyword evidence="1" id="KW-0472">Membrane</keyword>
<dbReference type="InterPro" id="IPR050194">
    <property type="entry name" value="Glycosyltransferase_grp1"/>
</dbReference>
<dbReference type="Gene3D" id="3.40.50.2000">
    <property type="entry name" value="Glycogen Phosphorylase B"/>
    <property type="match status" value="2"/>
</dbReference>